<feature type="transmembrane region" description="Helical" evidence="2">
    <location>
        <begin position="92"/>
        <end position="112"/>
    </location>
</feature>
<evidence type="ECO:0000256" key="1">
    <source>
        <dbReference type="SAM" id="MobiDB-lite"/>
    </source>
</evidence>
<keyword evidence="4" id="KW-1185">Reference proteome</keyword>
<keyword evidence="2" id="KW-1133">Transmembrane helix</keyword>
<dbReference type="Proteomes" id="UP001642464">
    <property type="component" value="Unassembled WGS sequence"/>
</dbReference>
<reference evidence="3 4" key="1">
    <citation type="submission" date="2024-02" db="EMBL/GenBank/DDBJ databases">
        <authorList>
            <person name="Chen Y."/>
            <person name="Shah S."/>
            <person name="Dougan E. K."/>
            <person name="Thang M."/>
            <person name="Chan C."/>
        </authorList>
    </citation>
    <scope>NUCLEOTIDE SEQUENCE [LARGE SCALE GENOMIC DNA]</scope>
</reference>
<gene>
    <name evidence="3" type="ORF">SCF082_LOCUS4799</name>
</gene>
<comment type="caution">
    <text evidence="3">The sequence shown here is derived from an EMBL/GenBank/DDBJ whole genome shotgun (WGS) entry which is preliminary data.</text>
</comment>
<evidence type="ECO:0000313" key="3">
    <source>
        <dbReference type="EMBL" id="CAK8996461.1"/>
    </source>
</evidence>
<evidence type="ECO:0000313" key="4">
    <source>
        <dbReference type="Proteomes" id="UP001642464"/>
    </source>
</evidence>
<accession>A0ABP0I1L2</accession>
<proteinExistence type="predicted"/>
<keyword evidence="2" id="KW-0472">Membrane</keyword>
<sequence length="431" mass="48350">MRWREVPTASFDIRFHEEGQEGKVSPAMDLLSDAGFGLALLTVLNAKMGSFLAVIGLVCRSFVTISSGTHKRTPWRPLGDERVAMVQEGNGLLSRVTLLIMVISAMGGCWLLEQPRTSLILYHPRTRHLWRLLPKVYSASWWMGLYNALTPKRHIAFSNATAVKLLDLGTMSREAMNKLSRHGPCSFIFGERLVLIWETGSKMQLEIEKLKVELEQAKGAPAPKAKAAAAKSKAAAAKSAPAPKSPPAPKSAPAKKVSSEPESQGKPPPETEAAKMARLRRVCERKPSGKLMVPEEVHNRWRTANHDERVAMCDELEAAGWDKETFVKRTKIQTKTNKLTRKKKRGWYTEEQMKTKLGWSKSYIKSVVAYCRRKGNERLIKKDIYNKNLEKFYVVVDENDTDVSEDEEVEQNIKEETVPQLPSSALACHVG</sequence>
<feature type="region of interest" description="Disordered" evidence="1">
    <location>
        <begin position="218"/>
        <end position="274"/>
    </location>
</feature>
<feature type="compositionally biased region" description="Low complexity" evidence="1">
    <location>
        <begin position="218"/>
        <end position="242"/>
    </location>
</feature>
<dbReference type="EMBL" id="CAXAMM010002525">
    <property type="protein sequence ID" value="CAK8996461.1"/>
    <property type="molecule type" value="Genomic_DNA"/>
</dbReference>
<keyword evidence="2" id="KW-0812">Transmembrane</keyword>
<evidence type="ECO:0000256" key="2">
    <source>
        <dbReference type="SAM" id="Phobius"/>
    </source>
</evidence>
<organism evidence="3 4">
    <name type="scientific">Durusdinium trenchii</name>
    <dbReference type="NCBI Taxonomy" id="1381693"/>
    <lineage>
        <taxon>Eukaryota</taxon>
        <taxon>Sar</taxon>
        <taxon>Alveolata</taxon>
        <taxon>Dinophyceae</taxon>
        <taxon>Suessiales</taxon>
        <taxon>Symbiodiniaceae</taxon>
        <taxon>Durusdinium</taxon>
    </lineage>
</organism>
<name>A0ABP0I1L2_9DINO</name>
<protein>
    <submittedName>
        <fullName evidence="3">Uncharacterized protein</fullName>
    </submittedName>
</protein>
<feature type="transmembrane region" description="Helical" evidence="2">
    <location>
        <begin position="36"/>
        <end position="63"/>
    </location>
</feature>